<evidence type="ECO:0000313" key="3">
    <source>
        <dbReference type="Proteomes" id="UP000232323"/>
    </source>
</evidence>
<evidence type="ECO:0000313" key="2">
    <source>
        <dbReference type="EMBL" id="GAX76404.1"/>
    </source>
</evidence>
<reference evidence="2 3" key="1">
    <citation type="submission" date="2017-08" db="EMBL/GenBank/DDBJ databases">
        <title>Acidophilic green algal genome provides insights into adaptation to an acidic environment.</title>
        <authorList>
            <person name="Hirooka S."/>
            <person name="Hirose Y."/>
            <person name="Kanesaki Y."/>
            <person name="Higuchi S."/>
            <person name="Fujiwara T."/>
            <person name="Onuma R."/>
            <person name="Era A."/>
            <person name="Ohbayashi R."/>
            <person name="Uzuka A."/>
            <person name="Nozaki H."/>
            <person name="Yoshikawa H."/>
            <person name="Miyagishima S.Y."/>
        </authorList>
    </citation>
    <scope>NUCLEOTIDE SEQUENCE [LARGE SCALE GENOMIC DNA]</scope>
    <source>
        <strain evidence="2 3">NIES-2499</strain>
    </source>
</reference>
<dbReference type="Proteomes" id="UP000232323">
    <property type="component" value="Unassembled WGS sequence"/>
</dbReference>
<feature type="region of interest" description="Disordered" evidence="1">
    <location>
        <begin position="412"/>
        <end position="443"/>
    </location>
</feature>
<dbReference type="AlphaFoldDB" id="A0A250WZY2"/>
<protein>
    <submittedName>
        <fullName evidence="2">Uncharacterized protein</fullName>
    </submittedName>
</protein>
<accession>A0A250WZY2</accession>
<evidence type="ECO:0000256" key="1">
    <source>
        <dbReference type="SAM" id="MobiDB-lite"/>
    </source>
</evidence>
<organism evidence="2 3">
    <name type="scientific">Chlamydomonas eustigma</name>
    <dbReference type="NCBI Taxonomy" id="1157962"/>
    <lineage>
        <taxon>Eukaryota</taxon>
        <taxon>Viridiplantae</taxon>
        <taxon>Chlorophyta</taxon>
        <taxon>core chlorophytes</taxon>
        <taxon>Chlorophyceae</taxon>
        <taxon>CS clade</taxon>
        <taxon>Chlamydomonadales</taxon>
        <taxon>Chlamydomonadaceae</taxon>
        <taxon>Chlamydomonas</taxon>
    </lineage>
</organism>
<keyword evidence="3" id="KW-1185">Reference proteome</keyword>
<feature type="compositionally biased region" description="Polar residues" evidence="1">
    <location>
        <begin position="433"/>
        <end position="443"/>
    </location>
</feature>
<name>A0A250WZY2_9CHLO</name>
<feature type="compositionally biased region" description="Low complexity" evidence="1">
    <location>
        <begin position="514"/>
        <end position="525"/>
    </location>
</feature>
<proteinExistence type="predicted"/>
<comment type="caution">
    <text evidence="2">The sequence shown here is derived from an EMBL/GenBank/DDBJ whole genome shotgun (WGS) entry which is preliminary data.</text>
</comment>
<feature type="region of interest" description="Disordered" evidence="1">
    <location>
        <begin position="492"/>
        <end position="529"/>
    </location>
</feature>
<dbReference type="EMBL" id="BEGY01000017">
    <property type="protein sequence ID" value="GAX76404.1"/>
    <property type="molecule type" value="Genomic_DNA"/>
</dbReference>
<sequence length="717" mass="75561">MGGYSSKSSDEKLTSNISYYITLANAAQALDKDPVSPYNKARGSASMGRLLMYSSGDLHPPSAQLTQLAMPCRTAEDKQYQSLNATNATIISSSSSSSAATAATAASVISKHMTYSERLSLLMLMGKSSSSGSYQQSKSTTNAKAGGATVDSAVNDVVKTRGIGISTAGSSSSSSSRRAVLPNAFEVAAMAGKSVASGMTLLSNASTASTAPAVPAAPSCQPSADDDRDLASAEIVEVITTDNCMGRGVRGEIMNHDSSFSEVLQMAASHYFPASYAPLITTQQTAGSSSMMRLQQQQQQQQLNVLNDASYDGSTTCSSHSTNSTLHMQQEQITGVTGVTYPANPATTSLASPTRRIYQSALTSSECSTSVSAIDVGGNSGKSSYRSQGRCDLLSSSGGDLLPLSALAGSSPPSAVGVVGGGSISSSRRSPSNTSKYSKLLTSTRSLPESVLSQLLLSHDQEMTSFLHAAAADDDDEPPGCRMICNQMMRSDDDPARLESVPEVSNAKSDYPGNNYNNQSLQSQQEAASFSRLYSGGNSSTGTASITTSSSTALWSSGTFGNDRWSIRQGSSGRRSSTVVPLMMMSNDPSLILSSPVVTSIRSSAEATSSPTGCGLVAASMIMQSNPSRQADVYYREDITARHRGIISQQVEDNEDYDEDSGLNYADESSEVIAIIHEVHTSDDYVAEMQQRRLHQSAEHHLFVRGGSRDNKSFKEY</sequence>
<gene>
    <name evidence="2" type="ORF">CEUSTIGMA_g3849.t1</name>
</gene>